<accession>F4T752</accession>
<protein>
    <submittedName>
        <fullName evidence="1">Terminase small subunit (Gp1)</fullName>
    </submittedName>
</protein>
<dbReference type="InterPro" id="IPR010906">
    <property type="entry name" value="Phage_lambda_Nu1_terminase-ssu"/>
</dbReference>
<proteinExistence type="predicted"/>
<dbReference type="Pfam" id="PF07471">
    <property type="entry name" value="Phage_Nu1"/>
    <property type="match status" value="1"/>
</dbReference>
<dbReference type="InterPro" id="IPR036388">
    <property type="entry name" value="WH-like_DNA-bd_sf"/>
</dbReference>
<reference evidence="1 2" key="1">
    <citation type="submission" date="2010-01" db="EMBL/GenBank/DDBJ databases">
        <title>The Genome Sequence of Escherichia coli M605.</title>
        <authorList>
            <consortium name="The Broad Institute Genome Sequencing Platform"/>
            <consortium name="The Broad Institute Genome Sequencing Center for Infectious Disease"/>
            <person name="Feldgarden M."/>
            <person name="Gordon D.M."/>
            <person name="Johnson J.R."/>
            <person name="Johnston B.D."/>
            <person name="Young S."/>
            <person name="Zeng Q."/>
            <person name="Koehrsen M."/>
            <person name="Alvarado L."/>
            <person name="Berlin A.M."/>
            <person name="Borenstein D."/>
            <person name="Chapman S.B."/>
            <person name="Chen Z."/>
            <person name="Engels R."/>
            <person name="Freedman E."/>
            <person name="Gellesch M."/>
            <person name="Goldberg J."/>
            <person name="Griggs A."/>
            <person name="Gujja S."/>
            <person name="Heilman E.R."/>
            <person name="Heiman D.I."/>
            <person name="Hepburn T.A."/>
            <person name="Howarth C."/>
            <person name="Jen D."/>
            <person name="Larson L."/>
            <person name="Lewis B."/>
            <person name="Mehta T."/>
            <person name="Park D."/>
            <person name="Pearson M."/>
            <person name="Richards J."/>
            <person name="Roberts A."/>
            <person name="Saif S."/>
            <person name="Shea T.D."/>
            <person name="Shenoy N."/>
            <person name="Sisk P."/>
            <person name="Stolte C."/>
            <person name="Sykes S.N."/>
            <person name="Walk T."/>
            <person name="White J."/>
            <person name="Yandava C."/>
            <person name="Haas B."/>
            <person name="Henn M.R."/>
            <person name="Nusbaum C."/>
            <person name="Birren B."/>
        </authorList>
    </citation>
    <scope>NUCLEOTIDE SEQUENCE [LARGE SCALE GENOMIC DNA]</scope>
    <source>
        <strain evidence="1 2">M605</strain>
    </source>
</reference>
<dbReference type="InterPro" id="IPR009061">
    <property type="entry name" value="DNA-bd_dom_put_sf"/>
</dbReference>
<dbReference type="SUPFAM" id="SSF46955">
    <property type="entry name" value="Putative DNA-binding domain"/>
    <property type="match status" value="1"/>
</dbReference>
<dbReference type="HOGENOM" id="CLU_101608_0_1_6"/>
<organism evidence="1 2">
    <name type="scientific">Escherichia coli M605</name>
    <dbReference type="NCBI Taxonomy" id="656417"/>
    <lineage>
        <taxon>Bacteria</taxon>
        <taxon>Pseudomonadati</taxon>
        <taxon>Pseudomonadota</taxon>
        <taxon>Gammaproteobacteria</taxon>
        <taxon>Enterobacterales</taxon>
        <taxon>Enterobacteriaceae</taxon>
        <taxon>Escherichia</taxon>
    </lineage>
</organism>
<dbReference type="EMBL" id="GL883931">
    <property type="protein sequence ID" value="EGI13129.1"/>
    <property type="molecule type" value="Genomic_DNA"/>
</dbReference>
<dbReference type="Gene3D" id="1.10.10.10">
    <property type="entry name" value="Winged helix-like DNA-binding domain superfamily/Winged helix DNA-binding domain"/>
    <property type="match status" value="1"/>
</dbReference>
<dbReference type="AlphaFoldDB" id="F4T752"/>
<dbReference type="RefSeq" id="WP_001102156.1">
    <property type="nucleotide sequence ID" value="NZ_GL883931.1"/>
</dbReference>
<name>F4T752_ECOLX</name>
<evidence type="ECO:0000313" key="2">
    <source>
        <dbReference type="Proteomes" id="UP000004710"/>
    </source>
</evidence>
<evidence type="ECO:0000313" key="1">
    <source>
        <dbReference type="EMBL" id="EGI13129.1"/>
    </source>
</evidence>
<sequence length="182" mass="20384">MNVNKKKLAEIFNVDPRTIERWQTQGLPPVSGGGKGIEVIFDSAQVIEWYAQREKDIENEKLRKEVADLRAATESDLQPGTIDYERYRLTKAQADAQELKNARDSALVIDTGFCMYALARLAQNISGILDSIPLYMQRKFPDLPPSALEFLKSEIAKASNKCADTADGLPDMLADYIRESNS</sequence>
<dbReference type="Proteomes" id="UP000004710">
    <property type="component" value="Unassembled WGS sequence"/>
</dbReference>
<gene>
    <name evidence="1" type="ORF">ECIG_04476</name>
</gene>